<feature type="domain" description="CHAT" evidence="3">
    <location>
        <begin position="677"/>
        <end position="945"/>
    </location>
</feature>
<feature type="repeat" description="TPR" evidence="1">
    <location>
        <begin position="354"/>
        <end position="387"/>
    </location>
</feature>
<dbReference type="Proteomes" id="UP001159427">
    <property type="component" value="Unassembled WGS sequence"/>
</dbReference>
<reference evidence="4 5" key="1">
    <citation type="submission" date="2022-05" db="EMBL/GenBank/DDBJ databases">
        <authorList>
            <consortium name="Genoscope - CEA"/>
            <person name="William W."/>
        </authorList>
    </citation>
    <scope>NUCLEOTIDE SEQUENCE [LARGE SCALE GENOMIC DNA]</scope>
</reference>
<keyword evidence="1" id="KW-0802">TPR repeat</keyword>
<dbReference type="InterPro" id="IPR011990">
    <property type="entry name" value="TPR-like_helical_dom_sf"/>
</dbReference>
<keyword evidence="5" id="KW-1185">Reference proteome</keyword>
<dbReference type="PANTHER" id="PTHR10098">
    <property type="entry name" value="RAPSYN-RELATED"/>
    <property type="match status" value="1"/>
</dbReference>
<evidence type="ECO:0000313" key="5">
    <source>
        <dbReference type="Proteomes" id="UP001159427"/>
    </source>
</evidence>
<name>A0ABN8QWL7_9CNID</name>
<evidence type="ECO:0000313" key="4">
    <source>
        <dbReference type="EMBL" id="CAH3171051.1"/>
    </source>
</evidence>
<protein>
    <recommendedName>
        <fullName evidence="3">CHAT domain-containing protein</fullName>
    </recommendedName>
</protein>
<dbReference type="SUPFAM" id="SSF48452">
    <property type="entry name" value="TPR-like"/>
    <property type="match status" value="2"/>
</dbReference>
<gene>
    <name evidence="4" type="ORF">PEVE_00007695</name>
</gene>
<dbReference type="Pfam" id="PF13424">
    <property type="entry name" value="TPR_12"/>
    <property type="match status" value="3"/>
</dbReference>
<dbReference type="SMART" id="SM00028">
    <property type="entry name" value="TPR"/>
    <property type="match status" value="7"/>
</dbReference>
<dbReference type="InterPro" id="IPR024983">
    <property type="entry name" value="CHAT_dom"/>
</dbReference>
<dbReference type="Gene3D" id="1.25.40.10">
    <property type="entry name" value="Tetratricopeptide repeat domain"/>
    <property type="match status" value="2"/>
</dbReference>
<evidence type="ECO:0000256" key="1">
    <source>
        <dbReference type="PROSITE-ProRule" id="PRU00339"/>
    </source>
</evidence>
<dbReference type="PANTHER" id="PTHR10098:SF108">
    <property type="entry name" value="TETRATRICOPEPTIDE REPEAT PROTEIN 28"/>
    <property type="match status" value="1"/>
</dbReference>
<dbReference type="InterPro" id="IPR019734">
    <property type="entry name" value="TPR_rpt"/>
</dbReference>
<proteinExistence type="predicted"/>
<sequence>MSSEPDYEVPPVRRNLAVRGFPVPSSFNIPDAVERGNELLPNVDDEIQNPQAFETAIMVADFLFNTHRYIHAIDLYEEVISLLSLFAFKTAELPVGHSKKKFDAYVSDLSNKLKATKEILQSEHDQEKGAFNEVQSKTFSSNFLDDGSGINDEEERKIAFYETLGSTFYSMSRYHASIWYFKQAAEMIKATGNKLEEQRIDTNLAIVYNAACQYDKAFSFQEKALKLSQENGDVEGQLECYCSLGSLCNDRGQFDRAISYYSKCLGRNNKRREAMALNSIGNVYLANGQYAASISRYEESLEMRQEVNDTTGTSITYNNLSCAYYCMGRYEIAIQYQEQACQRLQSTEARKLLSVSYSNLGGLYQALGKYDLSLENYNKGLNIRKELGDIAGECRAYREISSVYNALGQLRESQLYYEKANKLERVFSNKPKQAAQSGQWIAHREKGLEVIEDIGVKKSERLILFKINLSHMSRVKFYSASDQLVGEIERHEISREPLTEELKLQLDEQSLLLYKTLALRQIGCEDFADALLTLENSRARILVELLNLKKDKNPGVSSTTLHSLNATFSFIAKRGENLLFIATLQDSICLWFINRLGNLTFKSYVVPEDLKLNFSLINFLRTGSVHCEDRALASDDSADRQTTPQTSSKMPVEEGPSVAMVSKLLACPREDDELSFLHQVIFGVVKELPDDEEIIFVPEGAIFRCPFALLRNTNDDYLADKVRMRVIPSITTLKILQDLPKEYHSNVGALLVGDPSVPLLSLPQLPDALKEVKLIANLLGEQESCLTGKEATKREVLRKMPDVSLLHFATHGREEDGAIALAADDQDMCTEGSYILAVNDVAEVTVRAKLVVLSICHGARGRIWNAEGVVGMVRGFLVSGARSVLAPLWTIEDKATLAFMESFYKHLIDHNMSASRALHQTMKDMRNSDKFSEETHWAPFILYGDDVTLDWNKTTDN</sequence>
<dbReference type="PROSITE" id="PS50005">
    <property type="entry name" value="TPR"/>
    <property type="match status" value="2"/>
</dbReference>
<feature type="repeat" description="TPR" evidence="1">
    <location>
        <begin position="274"/>
        <end position="307"/>
    </location>
</feature>
<organism evidence="4 5">
    <name type="scientific">Porites evermanni</name>
    <dbReference type="NCBI Taxonomy" id="104178"/>
    <lineage>
        <taxon>Eukaryota</taxon>
        <taxon>Metazoa</taxon>
        <taxon>Cnidaria</taxon>
        <taxon>Anthozoa</taxon>
        <taxon>Hexacorallia</taxon>
        <taxon>Scleractinia</taxon>
        <taxon>Fungiina</taxon>
        <taxon>Poritidae</taxon>
        <taxon>Porites</taxon>
    </lineage>
</organism>
<evidence type="ECO:0000256" key="2">
    <source>
        <dbReference type="SAM" id="MobiDB-lite"/>
    </source>
</evidence>
<comment type="caution">
    <text evidence="4">The sequence shown here is derived from an EMBL/GenBank/DDBJ whole genome shotgun (WGS) entry which is preliminary data.</text>
</comment>
<feature type="non-terminal residue" evidence="4">
    <location>
        <position position="957"/>
    </location>
</feature>
<dbReference type="Pfam" id="PF12770">
    <property type="entry name" value="CHAT"/>
    <property type="match status" value="1"/>
</dbReference>
<accession>A0ABN8QWL7</accession>
<feature type="region of interest" description="Disordered" evidence="2">
    <location>
        <begin position="633"/>
        <end position="653"/>
    </location>
</feature>
<dbReference type="EMBL" id="CALNXI010001512">
    <property type="protein sequence ID" value="CAH3171051.1"/>
    <property type="molecule type" value="Genomic_DNA"/>
</dbReference>
<evidence type="ECO:0000259" key="3">
    <source>
        <dbReference type="Pfam" id="PF12770"/>
    </source>
</evidence>